<dbReference type="InterPro" id="IPR058644">
    <property type="entry name" value="Mtb12-like_C"/>
</dbReference>
<evidence type="ECO:0000259" key="5">
    <source>
        <dbReference type="Pfam" id="PF26580"/>
    </source>
</evidence>
<feature type="compositionally biased region" description="Low complexity" evidence="3">
    <location>
        <begin position="29"/>
        <end position="47"/>
    </location>
</feature>
<organism evidence="6 7">
    <name type="scientific">Speluncibacter jeojiensis</name>
    <dbReference type="NCBI Taxonomy" id="2710754"/>
    <lineage>
        <taxon>Bacteria</taxon>
        <taxon>Bacillati</taxon>
        <taxon>Actinomycetota</taxon>
        <taxon>Actinomycetes</taxon>
        <taxon>Mycobacteriales</taxon>
        <taxon>Speluncibacteraceae</taxon>
        <taxon>Speluncibacter</taxon>
    </lineage>
</organism>
<dbReference type="EMBL" id="JANRHA010000001">
    <property type="protein sequence ID" value="MDG3013464.1"/>
    <property type="molecule type" value="Genomic_DNA"/>
</dbReference>
<evidence type="ECO:0000313" key="6">
    <source>
        <dbReference type="EMBL" id="MDG3013464.1"/>
    </source>
</evidence>
<evidence type="ECO:0000256" key="1">
    <source>
        <dbReference type="ARBA" id="ARBA00022729"/>
    </source>
</evidence>
<keyword evidence="1 4" id="KW-0732">Signal</keyword>
<reference evidence="6" key="1">
    <citation type="submission" date="2022-08" db="EMBL/GenBank/DDBJ databases">
        <title>Genome analysis of Corynebacteriales strain.</title>
        <authorList>
            <person name="Lee S.D."/>
        </authorList>
    </citation>
    <scope>NUCLEOTIDE SEQUENCE</scope>
    <source>
        <strain evidence="6">D3-21</strain>
    </source>
</reference>
<proteinExistence type="inferred from homology"/>
<feature type="domain" description="Low molecular weight antigen MTB12-like C-terminal" evidence="5">
    <location>
        <begin position="51"/>
        <end position="161"/>
    </location>
</feature>
<dbReference type="AlphaFoldDB" id="A0A9X4LWI1"/>
<evidence type="ECO:0000313" key="7">
    <source>
        <dbReference type="Proteomes" id="UP001152755"/>
    </source>
</evidence>
<evidence type="ECO:0000256" key="4">
    <source>
        <dbReference type="SAM" id="SignalP"/>
    </source>
</evidence>
<dbReference type="Pfam" id="PF26580">
    <property type="entry name" value="Mtb12_C"/>
    <property type="match status" value="1"/>
</dbReference>
<evidence type="ECO:0000256" key="2">
    <source>
        <dbReference type="ARBA" id="ARBA00093774"/>
    </source>
</evidence>
<feature type="region of interest" description="Disordered" evidence="3">
    <location>
        <begin position="23"/>
        <end position="51"/>
    </location>
</feature>
<comment type="caution">
    <text evidence="6">The sequence shown here is derived from an EMBL/GenBank/DDBJ whole genome shotgun (WGS) entry which is preliminary data.</text>
</comment>
<sequence>MNFRKSAIAVLALGAALTMSACGSSDNNSSATHTTTAKATTSASAPSQFPPVPTVDQLNAELKTALDPSIPATQKEDLVQGAAQDPTLFDQIAQKASQTQGLAYKVVGPVIDQGDGTLQANFEVTLNGQTNPGTATFVAENGKWKLSKENACGIAAALGLKSAACPS</sequence>
<feature type="chain" id="PRO_5040805312" description="Low molecular weight antigen MTB12-like C-terminal domain-containing protein" evidence="4">
    <location>
        <begin position="22"/>
        <end position="167"/>
    </location>
</feature>
<dbReference type="Proteomes" id="UP001152755">
    <property type="component" value="Unassembled WGS sequence"/>
</dbReference>
<keyword evidence="7" id="KW-1185">Reference proteome</keyword>
<dbReference type="PROSITE" id="PS51257">
    <property type="entry name" value="PROKAR_LIPOPROTEIN"/>
    <property type="match status" value="1"/>
</dbReference>
<gene>
    <name evidence="6" type="ORF">NVS88_02710</name>
</gene>
<dbReference type="RefSeq" id="WP_277834513.1">
    <property type="nucleotide sequence ID" value="NZ_JAAIVF010000006.1"/>
</dbReference>
<protein>
    <recommendedName>
        <fullName evidence="5">Low molecular weight antigen MTB12-like C-terminal domain-containing protein</fullName>
    </recommendedName>
</protein>
<name>A0A9X4LWI1_9ACTN</name>
<feature type="signal peptide" evidence="4">
    <location>
        <begin position="1"/>
        <end position="21"/>
    </location>
</feature>
<comment type="similarity">
    <text evidence="2">Belongs to the MTB12 family.</text>
</comment>
<evidence type="ECO:0000256" key="3">
    <source>
        <dbReference type="SAM" id="MobiDB-lite"/>
    </source>
</evidence>
<accession>A0A9X4LWI1</accession>